<evidence type="ECO:0000313" key="2">
    <source>
        <dbReference type="Proteomes" id="UP000606974"/>
    </source>
</evidence>
<dbReference type="AlphaFoldDB" id="A0A8H7E6C3"/>
<reference evidence="1" key="1">
    <citation type="submission" date="2020-02" db="EMBL/GenBank/DDBJ databases">
        <authorList>
            <person name="Palmer J.M."/>
        </authorList>
    </citation>
    <scope>NUCLEOTIDE SEQUENCE</scope>
    <source>
        <strain evidence="1">EPUS1.4</strain>
        <tissue evidence="1">Thallus</tissue>
    </source>
</reference>
<dbReference type="EMBL" id="JAACFV010000034">
    <property type="protein sequence ID" value="KAF7510085.1"/>
    <property type="molecule type" value="Genomic_DNA"/>
</dbReference>
<organism evidence="1 2">
    <name type="scientific">Endocarpon pusillum</name>
    <dbReference type="NCBI Taxonomy" id="364733"/>
    <lineage>
        <taxon>Eukaryota</taxon>
        <taxon>Fungi</taxon>
        <taxon>Dikarya</taxon>
        <taxon>Ascomycota</taxon>
        <taxon>Pezizomycotina</taxon>
        <taxon>Eurotiomycetes</taxon>
        <taxon>Chaetothyriomycetidae</taxon>
        <taxon>Verrucariales</taxon>
        <taxon>Verrucariaceae</taxon>
        <taxon>Endocarpon</taxon>
    </lineage>
</organism>
<comment type="caution">
    <text evidence="1">The sequence shown here is derived from an EMBL/GenBank/DDBJ whole genome shotgun (WGS) entry which is preliminary data.</text>
</comment>
<keyword evidence="2" id="KW-1185">Reference proteome</keyword>
<gene>
    <name evidence="1" type="ORF">GJ744_007189</name>
</gene>
<name>A0A8H7E6C3_9EURO</name>
<dbReference type="Proteomes" id="UP000606974">
    <property type="component" value="Unassembled WGS sequence"/>
</dbReference>
<accession>A0A8H7E6C3</accession>
<evidence type="ECO:0000313" key="1">
    <source>
        <dbReference type="EMBL" id="KAF7510085.1"/>
    </source>
</evidence>
<protein>
    <submittedName>
        <fullName evidence="1">Uncharacterized protein</fullName>
    </submittedName>
</protein>
<sequence>MVQTILALLRARRLEVIVPYKGDKGVCSQSVWSGTRVTEKQGNFSPIILYTTPNLHTTTTPPFLTVLFPNAYKAKTR</sequence>
<proteinExistence type="predicted"/>